<dbReference type="RefSeq" id="WP_131011330.1">
    <property type="nucleotide sequence ID" value="NZ_SIRE01000002.1"/>
</dbReference>
<feature type="domain" description="SLH" evidence="5">
    <location>
        <begin position="1409"/>
        <end position="1478"/>
    </location>
</feature>
<dbReference type="Gene3D" id="2.60.40.1120">
    <property type="entry name" value="Carboxypeptidase-like, regulatory domain"/>
    <property type="match status" value="1"/>
</dbReference>
<evidence type="ECO:0000313" key="6">
    <source>
        <dbReference type="EMBL" id="TBL81545.1"/>
    </source>
</evidence>
<reference evidence="6 7" key="1">
    <citation type="submission" date="2019-02" db="EMBL/GenBank/DDBJ databases">
        <title>Paenibacillus sp. nov., isolated from surface-sterilized tissue of Thalictrum simplex L.</title>
        <authorList>
            <person name="Tuo L."/>
        </authorList>
    </citation>
    <scope>NUCLEOTIDE SEQUENCE [LARGE SCALE GENOMIC DNA]</scope>
    <source>
        <strain evidence="6 7">N2SHLJ1</strain>
    </source>
</reference>
<dbReference type="PROSITE" id="PS51272">
    <property type="entry name" value="SLH"/>
    <property type="match status" value="3"/>
</dbReference>
<dbReference type="PANTHER" id="PTHR43308">
    <property type="entry name" value="OUTER MEMBRANE PROTEIN ALPHA-RELATED"/>
    <property type="match status" value="1"/>
</dbReference>
<dbReference type="SUPFAM" id="SSF49464">
    <property type="entry name" value="Carboxypeptidase regulatory domain-like"/>
    <property type="match status" value="2"/>
</dbReference>
<comment type="caution">
    <text evidence="6">The sequence shown here is derived from an EMBL/GenBank/DDBJ whole genome shotgun (WGS) entry which is preliminary data.</text>
</comment>
<evidence type="ECO:0008006" key="8">
    <source>
        <dbReference type="Google" id="ProtNLM"/>
    </source>
</evidence>
<evidence type="ECO:0000259" key="5">
    <source>
        <dbReference type="PROSITE" id="PS51272"/>
    </source>
</evidence>
<evidence type="ECO:0000256" key="2">
    <source>
        <dbReference type="SAM" id="MobiDB-lite"/>
    </source>
</evidence>
<feature type="signal peptide" evidence="3">
    <location>
        <begin position="1"/>
        <end position="25"/>
    </location>
</feature>
<dbReference type="InterPro" id="IPR013783">
    <property type="entry name" value="Ig-like_fold"/>
</dbReference>
<evidence type="ECO:0000256" key="3">
    <source>
        <dbReference type="SAM" id="SignalP"/>
    </source>
</evidence>
<dbReference type="InterPro" id="IPR008964">
    <property type="entry name" value="Invasin/intimin_cell_adhesion"/>
</dbReference>
<dbReference type="InterPro" id="IPR051465">
    <property type="entry name" value="Cell_Envelope_Struct_Comp"/>
</dbReference>
<comment type="similarity">
    <text evidence="1">Belongs to the intimin/invasin family.</text>
</comment>
<dbReference type="PANTHER" id="PTHR43308:SF5">
    <property type="entry name" value="S-LAYER PROTEIN _ PEPTIDOGLYCAN ENDO-BETA-N-ACETYLGLUCOSAMINIDASE"/>
    <property type="match status" value="1"/>
</dbReference>
<feature type="compositionally biased region" description="Basic and acidic residues" evidence="2">
    <location>
        <begin position="1636"/>
        <end position="1645"/>
    </location>
</feature>
<keyword evidence="3" id="KW-0732">Signal</keyword>
<dbReference type="OrthoDB" id="283370at2"/>
<evidence type="ECO:0000259" key="4">
    <source>
        <dbReference type="PROSITE" id="PS51127"/>
    </source>
</evidence>
<keyword evidence="7" id="KW-1185">Reference proteome</keyword>
<proteinExistence type="inferred from homology"/>
<dbReference type="Proteomes" id="UP000293142">
    <property type="component" value="Unassembled WGS sequence"/>
</dbReference>
<feature type="chain" id="PRO_5038465048" description="S-layer homology domain-containing protein" evidence="3">
    <location>
        <begin position="26"/>
        <end position="1645"/>
    </location>
</feature>
<dbReference type="SMART" id="SM00634">
    <property type="entry name" value="BID_1"/>
    <property type="match status" value="1"/>
</dbReference>
<protein>
    <recommendedName>
        <fullName evidence="8">S-layer homology domain-containing protein</fullName>
    </recommendedName>
</protein>
<feature type="domain" description="SLH" evidence="5">
    <location>
        <begin position="1479"/>
        <end position="1542"/>
    </location>
</feature>
<evidence type="ECO:0000256" key="1">
    <source>
        <dbReference type="ARBA" id="ARBA00010116"/>
    </source>
</evidence>
<dbReference type="InterPro" id="IPR001119">
    <property type="entry name" value="SLH_dom"/>
</dbReference>
<feature type="domain" description="Big-1" evidence="4">
    <location>
        <begin position="845"/>
        <end position="954"/>
    </location>
</feature>
<dbReference type="InterPro" id="IPR008969">
    <property type="entry name" value="CarboxyPept-like_regulatory"/>
</dbReference>
<feature type="domain" description="SLH" evidence="5">
    <location>
        <begin position="1544"/>
        <end position="1602"/>
    </location>
</feature>
<dbReference type="InterPro" id="IPR003344">
    <property type="entry name" value="Big_1_dom"/>
</dbReference>
<organism evidence="6 7">
    <name type="scientific">Paenibacillus thalictri</name>
    <dbReference type="NCBI Taxonomy" id="2527873"/>
    <lineage>
        <taxon>Bacteria</taxon>
        <taxon>Bacillati</taxon>
        <taxon>Bacillota</taxon>
        <taxon>Bacilli</taxon>
        <taxon>Bacillales</taxon>
        <taxon>Paenibacillaceae</taxon>
        <taxon>Paenibacillus</taxon>
    </lineage>
</organism>
<dbReference type="EMBL" id="SIRE01000002">
    <property type="protein sequence ID" value="TBL81545.1"/>
    <property type="molecule type" value="Genomic_DNA"/>
</dbReference>
<gene>
    <name evidence="6" type="ORF">EYB31_00590</name>
</gene>
<dbReference type="Pfam" id="PF00395">
    <property type="entry name" value="SLH"/>
    <property type="match status" value="3"/>
</dbReference>
<name>A0A4Q9DYN3_9BACL</name>
<sequence length="1645" mass="174119">MRIFKKSKWLSAFMASVIAVSSVIGAGSAPVPAAAAAAGASYLTDRDNVGTNGTGSADGDMDIAVGNPLGGAQNNAKWPIEFNINVPDDSPPLDSVALLIRANDVDEEQGEWDRVFFGQKLPGSTLPTIREIGNLSGNNDTWNTTILYLDPDMVKHGDNYVEIRVDDKQNPKKYNWVVTVDWGQFVLNNGPRDMATIKPATVLNGNGGGTTTRTVNTGVIATPGGAGKSYLVEVNLLDSTGNNVGTITQVVSTPTAGIEVPVTATFNTGNTEPDIKAAENYTANVILYEYVVESGKNSPKKAQDIWASNKPAIVKDIEISTNRTDTVALNQSMFAGKFFDLDTTPDPLAKVKLTSLPTGGTLKLNGTPVTLSNGERELTLAQLDQLTFTPAPGWNGDEISFDWNGFDGTIYALASAKVKFTAKSPVIKSAKVESDPVEDPFKLRVAYDKPITLTDSLTPQGYSVTFSTYGPVTVTGVTYDKGEAVLTIDRPVAGEDVYISYTPAGGTTTDLLGNPAAPFSNYLIDRVKPEIVSGVVKDGAPKTVELTYNEPVELLNISGLTVNVQGVPATVTGITYNGPVVVLTLADPVSIGDVVTVSYDPGTGNLHDIAGNSGKSQVNVPVDNQLRAPLDGWVGSRNYTDTDPVIVAPGDPLKLSALSTPDADKVIAILFYGQEGMEKQVELTLKETNAGYKRWEYVTYRLPDQVTTGQYTPEFKAFKGATELLAEADSRLANNVFNVVSSVNLKGTVTDQAGSNPPIEGATVTLYDPTGTKVITIKDGGGIEQPVKAVTGADGAYLFPNVPAKNYLMVVEKSGYGTQKKIIRALPAAVGQTDIVENFVLAPFSIKLTANPTSIVGDGTSQSELTAVVLDQQGNPVADTEVVFSAAVGTFANGYTEGGLNKGKARTDAQGKATILYKSEAIEGIISREIPVKATVNDPTKGLQGEEQIMISFQPAKIYGVITNTVNGQTIPAPGSVVKVTNDFDGDGVIDFAGEAITDANGNYSIAVPRGGAGVVYNLEITKPVQTKDGETLVTYTQKAPVTQEVTGGGQSFDSSKTITGIVGLQTPDQKIELLGADLLGKMKVYLKAKGGGYIEDGAGHPKAFTLGANGVFSADIADNIAANTEYEIEIKYVMSEAGKQDKEVVMNRKADGSLPVVKVSSNGEMNITEALIDPYGTITNAYTGAVIEGANVELRYANTQRNIDNGRTPGTLVNLTVLPEFEPNKNANPQTSSALGKYAYMVYPEADYTVVVTKPGYYPYTSPTIPVEWDIVKHDVKMNPILSSSSSGGGGGGYIAPTESTPVDNGNTAPKLALNLSVKNNMYEEGTEALVTATFANNGNAVLKSGEVSIAIPDNAIVVDADGGVVTGNAITWTVADLAPGQTGSHTVKLRFPQINAAESVVELKGQFAGSDAAAVESDSSKSSLKVLLFSKRFENIQHQRYILGYPDGEFKPQRTLTRAELSAIIARLLNGGAATEGASVYTDVPTTHWAAGYIGTVTDSGIFNGFEDGSFQPDKPISREELAVVLARFLKLDMSAAITPHFADAQGRWSSDAIEALYRNSLAGGYPDGTFKPADNIIRVEAVTLINNILFRGPLTDAEVTFPDVTKAHWGFGAVEEASVTHEASRSSDGSEVLAKKLQDQVK</sequence>
<feature type="region of interest" description="Disordered" evidence="2">
    <location>
        <begin position="1625"/>
        <end position="1645"/>
    </location>
</feature>
<accession>A0A4Q9DYN3</accession>
<dbReference type="PROSITE" id="PS51127">
    <property type="entry name" value="BIG1"/>
    <property type="match status" value="1"/>
</dbReference>
<dbReference type="SUPFAM" id="SSF49373">
    <property type="entry name" value="Invasin/intimin cell-adhesion fragments"/>
    <property type="match status" value="1"/>
</dbReference>
<dbReference type="Gene3D" id="2.60.40.10">
    <property type="entry name" value="Immunoglobulins"/>
    <property type="match status" value="2"/>
</dbReference>
<evidence type="ECO:0000313" key="7">
    <source>
        <dbReference type="Proteomes" id="UP000293142"/>
    </source>
</evidence>
<dbReference type="Pfam" id="PF02369">
    <property type="entry name" value="Big_1"/>
    <property type="match status" value="1"/>
</dbReference>
<dbReference type="Pfam" id="PF13620">
    <property type="entry name" value="CarboxypepD_reg"/>
    <property type="match status" value="1"/>
</dbReference>